<evidence type="ECO:0000256" key="3">
    <source>
        <dbReference type="ARBA" id="ARBA00012780"/>
    </source>
</evidence>
<evidence type="ECO:0000256" key="1">
    <source>
        <dbReference type="ARBA" id="ARBA00000382"/>
    </source>
</evidence>
<keyword evidence="4" id="KW-0378">Hydrolase</keyword>
<dbReference type="InterPro" id="IPR005200">
    <property type="entry name" value="Endo-beta-glucanase"/>
</dbReference>
<evidence type="ECO:0000256" key="9">
    <source>
        <dbReference type="SAM" id="MobiDB-lite"/>
    </source>
</evidence>
<dbReference type="PANTHER" id="PTHR31983:SF0">
    <property type="entry name" value="GLUCAN ENDO-1,3-BETA-D-GLUCOSIDASE 2"/>
    <property type="match status" value="1"/>
</dbReference>
<feature type="region of interest" description="Disordered" evidence="9">
    <location>
        <begin position="27"/>
        <end position="51"/>
    </location>
</feature>
<dbReference type="Pfam" id="PF17652">
    <property type="entry name" value="Glyco_hydro81C"/>
    <property type="match status" value="1"/>
</dbReference>
<feature type="transmembrane region" description="Helical" evidence="10">
    <location>
        <begin position="58"/>
        <end position="75"/>
    </location>
</feature>
<feature type="region of interest" description="Disordered" evidence="9">
    <location>
        <begin position="197"/>
        <end position="241"/>
    </location>
</feature>
<dbReference type="GO" id="GO:0000272">
    <property type="term" value="P:polysaccharide catabolic process"/>
    <property type="evidence" value="ECO:0007669"/>
    <property type="project" value="UniProtKB-KW"/>
</dbReference>
<reference evidence="12 13" key="1">
    <citation type="submission" date="2024-10" db="EMBL/GenBank/DDBJ databases">
        <title>Updated reference genomes for cyclostephanoid diatoms.</title>
        <authorList>
            <person name="Roberts W.R."/>
            <person name="Alverson A.J."/>
        </authorList>
    </citation>
    <scope>NUCLEOTIDE SEQUENCE [LARGE SCALE GENOMIC DNA]</scope>
    <source>
        <strain evidence="12 13">AJA276-08</strain>
    </source>
</reference>
<proteinExistence type="inferred from homology"/>
<keyword evidence="13" id="KW-1185">Reference proteome</keyword>
<comment type="similarity">
    <text evidence="2">Belongs to the glycosyl hydrolase 81 family.</text>
</comment>
<evidence type="ECO:0000313" key="13">
    <source>
        <dbReference type="Proteomes" id="UP001530315"/>
    </source>
</evidence>
<feature type="domain" description="Glycosyl hydrolase family 81 C-terminal" evidence="11">
    <location>
        <begin position="539"/>
        <end position="746"/>
    </location>
</feature>
<keyword evidence="6" id="KW-0326">Glycosidase</keyword>
<dbReference type="GO" id="GO:0071555">
    <property type="term" value="P:cell wall organization"/>
    <property type="evidence" value="ECO:0007669"/>
    <property type="project" value="UniProtKB-KW"/>
</dbReference>
<keyword evidence="10" id="KW-0472">Membrane</keyword>
<sequence length="862" mass="94190">MSPHPQYGSIKDKDDDEDLDVELLATTHVGDVDATGDGDGENAEGRASSRMGNRRRRIASYVIAGLICLLSARYWRDRRAAGGAGGEDGDGRDHRDAAVAVVGRVPETPALSSLDPVVDLGFRATTRTGDALPSSAWGEHHGPPGRPSTTVAWNHNMRPIVRGNRTHGEVRWTGKDPVLPTILAGNRVISALIDTDDADNDGLKEEGGTTSSSKKNNNMLCGSFTGKPIEQDPKNHPAAISSDGKAEVYSVKRELVLHMDQSDFTWVVFFSRPVKVQCYSDSIPLVSSPGDISDLQFRLNVVEVSDGADPDNELVVRMALLNECTTGKSIIKEHCDVLSTLGYETVSSKEKSRDYMNVLREGAMLYPKSPLVGTQFPDKEGDDSEDSDRVTNVVFDWDVASVDSKGSAHVTYENARASVVAGSFGLRPVSSNSGVIDRLGKSKIENDAFVMFALPHHLEYLSTNSDSDAGDSLCLHTFHGRTCLVQGSVWTMPVSHGKPQSFIADRPPAANAIPLIAKALSEEIKYKISDNMLRGAADTYFPAKIIAKMGRIIEIKEELQRLKSGGAKSNNYSDADDSAIEEATSAAAAVSLPSEEEVESLLDNLQQSVEIWLNPGGKEKGGAEAEFLYDASWGGFVNCGCNYTFVNGHEGEGTCSNAFPECPALADVNQDFGNGWYNDHHFHYGYHIYAAAIVAKHRPEWARKYNDRILLYIRDIANPSAEDKNFPMFRQKDWYLGNSWAGGLMSILFLFQTWFSSEPVVSYGIQLIPLTAVAERRDDPVWSKIMYPVYAESCKSANEAHDGFCEKNGWSIFEPALLAEIGKIDDALNMALEIPTDVFISEGACGNSLANTLWFISTRKQS</sequence>
<feature type="compositionally biased region" description="Polar residues" evidence="9">
    <location>
        <begin position="208"/>
        <end position="220"/>
    </location>
</feature>
<keyword evidence="7" id="KW-0961">Cell wall biogenesis/degradation</keyword>
<keyword evidence="8" id="KW-0624">Polysaccharide degradation</keyword>
<evidence type="ECO:0000313" key="12">
    <source>
        <dbReference type="EMBL" id="KAL3793171.1"/>
    </source>
</evidence>
<protein>
    <recommendedName>
        <fullName evidence="3">glucan endo-1,3-beta-D-glucosidase</fullName>
        <ecNumber evidence="3">3.2.1.39</ecNumber>
    </recommendedName>
</protein>
<dbReference type="EMBL" id="JALLAZ020000525">
    <property type="protein sequence ID" value="KAL3793171.1"/>
    <property type="molecule type" value="Genomic_DNA"/>
</dbReference>
<gene>
    <name evidence="12" type="ORF">ACHAW5_000368</name>
</gene>
<keyword evidence="5" id="KW-0119">Carbohydrate metabolism</keyword>
<evidence type="ECO:0000256" key="8">
    <source>
        <dbReference type="ARBA" id="ARBA00023326"/>
    </source>
</evidence>
<evidence type="ECO:0000256" key="5">
    <source>
        <dbReference type="ARBA" id="ARBA00023277"/>
    </source>
</evidence>
<dbReference type="GO" id="GO:0042973">
    <property type="term" value="F:glucan endo-1,3-beta-D-glucosidase activity"/>
    <property type="evidence" value="ECO:0007669"/>
    <property type="project" value="UniProtKB-EC"/>
</dbReference>
<dbReference type="PROSITE" id="PS52008">
    <property type="entry name" value="GH81"/>
    <property type="match status" value="1"/>
</dbReference>
<feature type="region of interest" description="Disordered" evidence="9">
    <location>
        <begin position="131"/>
        <end position="152"/>
    </location>
</feature>
<keyword evidence="10" id="KW-0812">Transmembrane</keyword>
<dbReference type="EC" id="3.2.1.39" evidence="3"/>
<comment type="catalytic activity">
    <reaction evidence="1">
        <text>Hydrolysis of (1-&gt;3)-beta-D-glucosidic linkages in (1-&gt;3)-beta-D-glucans.</text>
        <dbReference type="EC" id="3.2.1.39"/>
    </reaction>
</comment>
<evidence type="ECO:0000256" key="4">
    <source>
        <dbReference type="ARBA" id="ARBA00022801"/>
    </source>
</evidence>
<evidence type="ECO:0000256" key="7">
    <source>
        <dbReference type="ARBA" id="ARBA00023316"/>
    </source>
</evidence>
<accession>A0ABD3Q0Q5</accession>
<dbReference type="Proteomes" id="UP001530315">
    <property type="component" value="Unassembled WGS sequence"/>
</dbReference>
<organism evidence="12 13">
    <name type="scientific">Stephanodiscus triporus</name>
    <dbReference type="NCBI Taxonomy" id="2934178"/>
    <lineage>
        <taxon>Eukaryota</taxon>
        <taxon>Sar</taxon>
        <taxon>Stramenopiles</taxon>
        <taxon>Ochrophyta</taxon>
        <taxon>Bacillariophyta</taxon>
        <taxon>Coscinodiscophyceae</taxon>
        <taxon>Thalassiosirophycidae</taxon>
        <taxon>Stephanodiscales</taxon>
        <taxon>Stephanodiscaceae</taxon>
        <taxon>Stephanodiscus</taxon>
    </lineage>
</organism>
<keyword evidence="10" id="KW-1133">Transmembrane helix</keyword>
<evidence type="ECO:0000259" key="11">
    <source>
        <dbReference type="Pfam" id="PF17652"/>
    </source>
</evidence>
<dbReference type="InterPro" id="IPR040720">
    <property type="entry name" value="GH81_C"/>
</dbReference>
<dbReference type="PANTHER" id="PTHR31983">
    <property type="entry name" value="ENDO-1,3(4)-BETA-GLUCANASE 1"/>
    <property type="match status" value="1"/>
</dbReference>
<dbReference type="AlphaFoldDB" id="A0ABD3Q0Q5"/>
<comment type="caution">
    <text evidence="12">The sequence shown here is derived from an EMBL/GenBank/DDBJ whole genome shotgun (WGS) entry which is preliminary data.</text>
</comment>
<evidence type="ECO:0000256" key="10">
    <source>
        <dbReference type="SAM" id="Phobius"/>
    </source>
</evidence>
<evidence type="ECO:0000256" key="2">
    <source>
        <dbReference type="ARBA" id="ARBA00010730"/>
    </source>
</evidence>
<evidence type="ECO:0000256" key="6">
    <source>
        <dbReference type="ARBA" id="ARBA00023295"/>
    </source>
</evidence>
<name>A0ABD3Q0Q5_9STRA</name>